<dbReference type="InterPro" id="IPR037232">
    <property type="entry name" value="NADH_quin_OxRdtase_su_C/D-like"/>
</dbReference>
<dbReference type="Pfam" id="PF00346">
    <property type="entry name" value="Complex1_49kDa"/>
    <property type="match status" value="2"/>
</dbReference>
<dbReference type="InterPro" id="IPR001135">
    <property type="entry name" value="NADH_Q_OxRdtase_suD"/>
</dbReference>
<dbReference type="GO" id="GO:0016651">
    <property type="term" value="F:oxidoreductase activity, acting on NAD(P)H"/>
    <property type="evidence" value="ECO:0007669"/>
    <property type="project" value="InterPro"/>
</dbReference>
<gene>
    <name evidence="5" type="ORF">HELGO_WM14666</name>
</gene>
<feature type="domain" description="NADH-quinone oxidoreductase subunit D" evidence="4">
    <location>
        <begin position="256"/>
        <end position="369"/>
    </location>
</feature>
<dbReference type="SUPFAM" id="SSF56762">
    <property type="entry name" value="HydB/Nqo4-like"/>
    <property type="match status" value="1"/>
</dbReference>
<evidence type="ECO:0000313" key="5">
    <source>
        <dbReference type="EMBL" id="CAA6804661.1"/>
    </source>
</evidence>
<dbReference type="Gene3D" id="1.10.645.10">
    <property type="entry name" value="Cytochrome-c3 Hydrogenase, chain B"/>
    <property type="match status" value="1"/>
</dbReference>
<accession>A0A6S6S4T7</accession>
<evidence type="ECO:0000256" key="1">
    <source>
        <dbReference type="ARBA" id="ARBA00023002"/>
    </source>
</evidence>
<dbReference type="InterPro" id="IPR052197">
    <property type="entry name" value="ComplexI_49kDa-like"/>
</dbReference>
<dbReference type="GO" id="GO:0008137">
    <property type="term" value="F:NADH dehydrogenase (ubiquinone) activity"/>
    <property type="evidence" value="ECO:0007669"/>
    <property type="project" value="InterPro"/>
</dbReference>
<keyword evidence="2" id="KW-0520">NAD</keyword>
<evidence type="ECO:0000259" key="4">
    <source>
        <dbReference type="Pfam" id="PF00346"/>
    </source>
</evidence>
<protein>
    <submittedName>
        <fullName evidence="5">Hydrogenase, group 4, HycE subunit, putative</fullName>
    </submittedName>
</protein>
<dbReference type="InterPro" id="IPR029014">
    <property type="entry name" value="NiFe-Hase_large"/>
</dbReference>
<dbReference type="SUPFAM" id="SSF143243">
    <property type="entry name" value="Nqo5-like"/>
    <property type="match status" value="1"/>
</dbReference>
<dbReference type="GO" id="GO:0051287">
    <property type="term" value="F:NAD binding"/>
    <property type="evidence" value="ECO:0007669"/>
    <property type="project" value="InterPro"/>
</dbReference>
<feature type="domain" description="NADH:ubiquinone oxidoreductase 30kDa subunit" evidence="3">
    <location>
        <begin position="25"/>
        <end position="88"/>
    </location>
</feature>
<feature type="domain" description="NADH-quinone oxidoreductase subunit D" evidence="4">
    <location>
        <begin position="382"/>
        <end position="450"/>
    </location>
</feature>
<proteinExistence type="predicted"/>
<reference evidence="5" key="1">
    <citation type="submission" date="2020-01" db="EMBL/GenBank/DDBJ databases">
        <authorList>
            <person name="Meier V. D."/>
            <person name="Meier V D."/>
        </authorList>
    </citation>
    <scope>NUCLEOTIDE SEQUENCE</scope>
    <source>
        <strain evidence="5">HLG_WM_MAG_06</strain>
    </source>
</reference>
<dbReference type="Pfam" id="PF00329">
    <property type="entry name" value="Complex1_30kDa"/>
    <property type="match status" value="1"/>
</dbReference>
<dbReference type="AlphaFoldDB" id="A0A6S6S4T7"/>
<dbReference type="InterPro" id="IPR001268">
    <property type="entry name" value="NADH_UbQ_OxRdtase_30kDa_su"/>
</dbReference>
<dbReference type="EMBL" id="CACVAP010000045">
    <property type="protein sequence ID" value="CAA6804661.1"/>
    <property type="molecule type" value="Genomic_DNA"/>
</dbReference>
<dbReference type="PANTHER" id="PTHR43485">
    <property type="entry name" value="HYDROGENASE-4 COMPONENT G"/>
    <property type="match status" value="1"/>
</dbReference>
<name>A0A6S6S4T7_9BACT</name>
<dbReference type="GO" id="GO:0048038">
    <property type="term" value="F:quinone binding"/>
    <property type="evidence" value="ECO:0007669"/>
    <property type="project" value="InterPro"/>
</dbReference>
<sequence>MRLIARFAQEKEDFFEIITVYDENTIKERLSKDTPSLLSIAHAYPSAVWFERKIRDDFGIEILYSNDERPLVKHEHFPPNVFPMRKDFLNTVIEHEKVNELGIDENHGVVTDCAHPFHLESSQFQVFDKDETILHFEMMTFYKYRGIEKMLEGLTLEEARPIVERIAASSTIAYQTAFLDIELQSSKKTLPKKIKKRHMFLLELERTINHLTDLSVLCQLLNFEDGTAFFVKFVGEGREVMKKVTGHRFGFSSLLVDVKFLNMDDAYDFLLRLGKELIAFVAWVEKNDKILLETLLVGQISKSKAVDYGLVGIMARCSGIRLDRRDESDFHTKHDFHMSLEEGGDTFSRFNIRITEILTSLRMMRSLVSNDILTFYIGTPVDGEYYSYVESSAGELMMYISLKDGVIERFFVRDPSFLNAQALPSTIKNSEVSTLGLIIKSIPFNISAIDL</sequence>
<evidence type="ECO:0000256" key="2">
    <source>
        <dbReference type="ARBA" id="ARBA00023027"/>
    </source>
</evidence>
<organism evidence="5">
    <name type="scientific">uncultured Sulfurovum sp</name>
    <dbReference type="NCBI Taxonomy" id="269237"/>
    <lineage>
        <taxon>Bacteria</taxon>
        <taxon>Pseudomonadati</taxon>
        <taxon>Campylobacterota</taxon>
        <taxon>Epsilonproteobacteria</taxon>
        <taxon>Campylobacterales</taxon>
        <taxon>Sulfurovaceae</taxon>
        <taxon>Sulfurovum</taxon>
        <taxon>environmental samples</taxon>
    </lineage>
</organism>
<keyword evidence="1" id="KW-0560">Oxidoreductase</keyword>
<evidence type="ECO:0000259" key="3">
    <source>
        <dbReference type="Pfam" id="PF00329"/>
    </source>
</evidence>
<dbReference type="PANTHER" id="PTHR43485:SF1">
    <property type="entry name" value="FORMATE HYDROGENLYASE SUBUNIT 5-RELATED"/>
    <property type="match status" value="1"/>
</dbReference>